<reference evidence="1 2" key="1">
    <citation type="submission" date="2015-03" db="EMBL/GenBank/DDBJ databases">
        <title>Genome sequence of Pseudoalteromonas aurantia.</title>
        <authorList>
            <person name="Xie B.-B."/>
            <person name="Rong J.-C."/>
            <person name="Qin Q.-L."/>
            <person name="Zhang Y.-Z."/>
        </authorList>
    </citation>
    <scope>NUCLEOTIDE SEQUENCE [LARGE SCALE GENOMIC DNA]</scope>
    <source>
        <strain evidence="1 2">208</strain>
    </source>
</reference>
<gene>
    <name evidence="1" type="ORF">PAUR_a3534</name>
</gene>
<dbReference type="EMBL" id="AQGV01000009">
    <property type="protein sequence ID" value="MBE0366512.1"/>
    <property type="molecule type" value="Genomic_DNA"/>
</dbReference>
<proteinExistence type="predicted"/>
<dbReference type="Proteomes" id="UP000615755">
    <property type="component" value="Unassembled WGS sequence"/>
</dbReference>
<evidence type="ECO:0000313" key="2">
    <source>
        <dbReference type="Proteomes" id="UP000615755"/>
    </source>
</evidence>
<organism evidence="1 2">
    <name type="scientific">Pseudoalteromonas aurantia 208</name>
    <dbReference type="NCBI Taxonomy" id="1314867"/>
    <lineage>
        <taxon>Bacteria</taxon>
        <taxon>Pseudomonadati</taxon>
        <taxon>Pseudomonadota</taxon>
        <taxon>Gammaproteobacteria</taxon>
        <taxon>Alteromonadales</taxon>
        <taxon>Pseudoalteromonadaceae</taxon>
        <taxon>Pseudoalteromonas</taxon>
    </lineage>
</organism>
<sequence length="66" mass="7797">MAISLTQFERRILILAHTIGEQNSRLFRENTLIFFSKARKSHFDAKFRSNTYIKQPLSMPHFVIPC</sequence>
<name>A0ABR9E6Z7_9GAMM</name>
<accession>A0ABR9E6Z7</accession>
<keyword evidence="2" id="KW-1185">Reference proteome</keyword>
<comment type="caution">
    <text evidence="1">The sequence shown here is derived from an EMBL/GenBank/DDBJ whole genome shotgun (WGS) entry which is preliminary data.</text>
</comment>
<evidence type="ECO:0000313" key="1">
    <source>
        <dbReference type="EMBL" id="MBE0366512.1"/>
    </source>
</evidence>
<protein>
    <submittedName>
        <fullName evidence="1">Uncharacterized protein</fullName>
    </submittedName>
</protein>